<protein>
    <submittedName>
        <fullName evidence="1">Uncharacterized protein</fullName>
    </submittedName>
</protein>
<reference evidence="1 2" key="1">
    <citation type="journal article" date="2009" name="Stand. Genomic Sci.">
        <title>Complete genome sequence of Thermanaerovibrio acidaminovorans type strain (Su883).</title>
        <authorList>
            <person name="Chovatia M."/>
            <person name="Sikorski J."/>
            <person name="Schroder M."/>
            <person name="Lapidus A."/>
            <person name="Nolan M."/>
            <person name="Tice H."/>
            <person name="Glavina Del Rio T."/>
            <person name="Copeland A."/>
            <person name="Cheng J.F."/>
            <person name="Lucas S."/>
            <person name="Chen F."/>
            <person name="Bruce D."/>
            <person name="Goodwin L."/>
            <person name="Pitluck S."/>
            <person name="Ivanova N."/>
            <person name="Mavromatis K."/>
            <person name="Ovchinnikova G."/>
            <person name="Pati A."/>
            <person name="Chen A."/>
            <person name="Palaniappan K."/>
            <person name="Land M."/>
            <person name="Hauser L."/>
            <person name="Chang Y.J."/>
            <person name="Jeffries C.D."/>
            <person name="Chain P."/>
            <person name="Saunders E."/>
            <person name="Detter J.C."/>
            <person name="Brettin T."/>
            <person name="Rohde M."/>
            <person name="Goker M."/>
            <person name="Spring S."/>
            <person name="Bristow J."/>
            <person name="Markowitz V."/>
            <person name="Hugenholtz P."/>
            <person name="Kyrpides N.C."/>
            <person name="Klenk H.P."/>
            <person name="Eisen J.A."/>
        </authorList>
    </citation>
    <scope>NUCLEOTIDE SEQUENCE [LARGE SCALE GENOMIC DNA]</scope>
    <source>
        <strain evidence="2">ATCC 49978 / DSM 6589 / Su883</strain>
    </source>
</reference>
<dbReference type="EnsemblBacteria" id="ACZ18616">
    <property type="protein sequence ID" value="ACZ18616"/>
    <property type="gene ID" value="Taci_0379"/>
</dbReference>
<evidence type="ECO:0000313" key="1">
    <source>
        <dbReference type="EMBL" id="ACZ18616.1"/>
    </source>
</evidence>
<dbReference type="HOGENOM" id="CLU_3104877_0_0_0"/>
<evidence type="ECO:0000313" key="2">
    <source>
        <dbReference type="Proteomes" id="UP000002030"/>
    </source>
</evidence>
<dbReference type="Proteomes" id="UP000002030">
    <property type="component" value="Chromosome"/>
</dbReference>
<organism evidence="1 2">
    <name type="scientific">Thermanaerovibrio acidaminovorans (strain ATCC 49978 / DSM 6589 / Su883)</name>
    <name type="common">Selenomonas acidaminovorans</name>
    <dbReference type="NCBI Taxonomy" id="525903"/>
    <lineage>
        <taxon>Bacteria</taxon>
        <taxon>Thermotogati</taxon>
        <taxon>Synergistota</taxon>
        <taxon>Synergistia</taxon>
        <taxon>Synergistales</taxon>
        <taxon>Synergistaceae</taxon>
        <taxon>Thermanaerovibrio</taxon>
    </lineage>
</organism>
<proteinExistence type="predicted"/>
<sequence length="51" mass="5749">MTKFMRLIGRIYVLKGGSVERLFDADRASAFHRRCVTLEDLMSCGDPSRAA</sequence>
<accession>D1B8L3</accession>
<dbReference type="RefSeq" id="WP_012869132.1">
    <property type="nucleotide sequence ID" value="NC_013522.1"/>
</dbReference>
<keyword evidence="2" id="KW-1185">Reference proteome</keyword>
<name>D1B8L3_THEAS</name>
<dbReference type="STRING" id="525903.Taci_0379"/>
<dbReference type="EMBL" id="CP001818">
    <property type="protein sequence ID" value="ACZ18616.1"/>
    <property type="molecule type" value="Genomic_DNA"/>
</dbReference>
<gene>
    <name evidence="1" type="ordered locus">Taci_0379</name>
</gene>
<dbReference type="KEGG" id="tai:Taci_0379"/>
<dbReference type="AlphaFoldDB" id="D1B8L3"/>